<feature type="region of interest" description="Disordered" evidence="1">
    <location>
        <begin position="136"/>
        <end position="158"/>
    </location>
</feature>
<name>A0AAE8N723_9PEZI</name>
<accession>A0AAE8N723</accession>
<evidence type="ECO:0000256" key="2">
    <source>
        <dbReference type="SAM" id="Phobius"/>
    </source>
</evidence>
<feature type="compositionally biased region" description="Basic and acidic residues" evidence="1">
    <location>
        <begin position="35"/>
        <end position="49"/>
    </location>
</feature>
<dbReference type="EMBL" id="ONZQ02000017">
    <property type="protein sequence ID" value="SPO06834.1"/>
    <property type="molecule type" value="Genomic_DNA"/>
</dbReference>
<gene>
    <name evidence="3" type="ORF">DNG_09528</name>
</gene>
<keyword evidence="2" id="KW-1133">Transmembrane helix</keyword>
<feature type="compositionally biased region" description="Acidic residues" evidence="1">
    <location>
        <begin position="80"/>
        <end position="107"/>
    </location>
</feature>
<feature type="transmembrane region" description="Helical" evidence="2">
    <location>
        <begin position="216"/>
        <end position="235"/>
    </location>
</feature>
<feature type="compositionally biased region" description="Low complexity" evidence="1">
    <location>
        <begin position="15"/>
        <end position="30"/>
    </location>
</feature>
<evidence type="ECO:0000313" key="3">
    <source>
        <dbReference type="EMBL" id="SPO06834.1"/>
    </source>
</evidence>
<keyword evidence="2" id="KW-0812">Transmembrane</keyword>
<feature type="region of interest" description="Disordered" evidence="1">
    <location>
        <begin position="1"/>
        <end position="118"/>
    </location>
</feature>
<comment type="caution">
    <text evidence="3">The sequence shown here is derived from an EMBL/GenBank/DDBJ whole genome shotgun (WGS) entry which is preliminary data.</text>
</comment>
<organism evidence="3 4">
    <name type="scientific">Cephalotrichum gorgonifer</name>
    <dbReference type="NCBI Taxonomy" id="2041049"/>
    <lineage>
        <taxon>Eukaryota</taxon>
        <taxon>Fungi</taxon>
        <taxon>Dikarya</taxon>
        <taxon>Ascomycota</taxon>
        <taxon>Pezizomycotina</taxon>
        <taxon>Sordariomycetes</taxon>
        <taxon>Hypocreomycetidae</taxon>
        <taxon>Microascales</taxon>
        <taxon>Microascaceae</taxon>
        <taxon>Cephalotrichum</taxon>
    </lineage>
</organism>
<keyword evidence="4" id="KW-1185">Reference proteome</keyword>
<dbReference type="Proteomes" id="UP001187682">
    <property type="component" value="Unassembled WGS sequence"/>
</dbReference>
<dbReference type="AlphaFoldDB" id="A0AAE8N723"/>
<evidence type="ECO:0000256" key="1">
    <source>
        <dbReference type="SAM" id="MobiDB-lite"/>
    </source>
</evidence>
<protein>
    <submittedName>
        <fullName evidence="3">Uncharacterized protein</fullName>
    </submittedName>
</protein>
<evidence type="ECO:0000313" key="4">
    <source>
        <dbReference type="Proteomes" id="UP001187682"/>
    </source>
</evidence>
<keyword evidence="2" id="KW-0472">Membrane</keyword>
<sequence>MVTNDIISTVRYPRARASSSPRSASAPPASNGSLPEREDSPIADDEPRNTGKTLLSPISAPISTVYDDILGSTKWQSPWWDDESEDEDDESEEEDDKSDDEDDESEDEGVHNQSALDLDREVKKLERAAAHFQELLAAPDSQTAPDAQIAPDSQTEASQAQVSGFQVQNEVTQARHRHRVHHDEETPRVVGVRLTSDNQEWPWDARTDEGALTLTASIYCTLIVILVMVGLDHLWHRMLG</sequence>
<proteinExistence type="predicted"/>
<feature type="compositionally biased region" description="Polar residues" evidence="1">
    <location>
        <begin position="140"/>
        <end position="158"/>
    </location>
</feature>
<reference evidence="3" key="1">
    <citation type="submission" date="2018-03" db="EMBL/GenBank/DDBJ databases">
        <authorList>
            <person name="Guldener U."/>
        </authorList>
    </citation>
    <scope>NUCLEOTIDE SEQUENCE</scope>
</reference>